<dbReference type="InterPro" id="IPR026414">
    <property type="entry name" value="ExosoTase_F-assoc_memb"/>
</dbReference>
<keyword evidence="1" id="KW-0812">Transmembrane</keyword>
<proteinExistence type="predicted"/>
<accession>A0A246GM33</accession>
<dbReference type="EMBL" id="MTCZ01000002">
    <property type="protein sequence ID" value="OWP85384.1"/>
    <property type="molecule type" value="Genomic_DNA"/>
</dbReference>
<evidence type="ECO:0000256" key="1">
    <source>
        <dbReference type="SAM" id="Phobius"/>
    </source>
</evidence>
<dbReference type="Proteomes" id="UP000197768">
    <property type="component" value="Unassembled WGS sequence"/>
</dbReference>
<feature type="transmembrane region" description="Helical" evidence="1">
    <location>
        <begin position="12"/>
        <end position="28"/>
    </location>
</feature>
<feature type="transmembrane region" description="Helical" evidence="1">
    <location>
        <begin position="89"/>
        <end position="109"/>
    </location>
</feature>
<dbReference type="NCBIfam" id="TIGR04127">
    <property type="entry name" value="flavo_near_exo"/>
    <property type="match status" value="1"/>
</dbReference>
<organism evidence="2 3">
    <name type="scientific">Flavobacterium davisii</name>
    <dbReference type="NCBI Taxonomy" id="2906077"/>
    <lineage>
        <taxon>Bacteria</taxon>
        <taxon>Pseudomonadati</taxon>
        <taxon>Bacteroidota</taxon>
        <taxon>Flavobacteriia</taxon>
        <taxon>Flavobacteriales</taxon>
        <taxon>Flavobacteriaceae</taxon>
        <taxon>Flavobacterium</taxon>
    </lineage>
</organism>
<comment type="caution">
    <text evidence="2">The sequence shown here is derived from an EMBL/GenBank/DDBJ whole genome shotgun (WGS) entry which is preliminary data.</text>
</comment>
<dbReference type="RefSeq" id="WP_088390051.1">
    <property type="nucleotide sequence ID" value="NZ_MTCZ01000002.1"/>
</dbReference>
<dbReference type="AlphaFoldDB" id="A0A246GM33"/>
<gene>
    <name evidence="2" type="ORF">BWK59_00590</name>
</gene>
<feature type="transmembrane region" description="Helical" evidence="1">
    <location>
        <begin position="63"/>
        <end position="82"/>
    </location>
</feature>
<reference evidence="2 3" key="1">
    <citation type="journal article" date="2017" name="Infect. Genet. Evol.">
        <title>Comparative genome analysis of fish pathogen Flavobacterium columnare reveals extensive sequence diversity within the species.</title>
        <authorList>
            <person name="Kayansamruaj P."/>
            <person name="Dong H.T."/>
            <person name="Hirono I."/>
            <person name="Kondo H."/>
            <person name="Senapin S."/>
            <person name="Rodkhum C."/>
        </authorList>
    </citation>
    <scope>NUCLEOTIDE SEQUENCE [LARGE SCALE GENOMIC DNA]</scope>
    <source>
        <strain evidence="2 3">1215</strain>
    </source>
</reference>
<feature type="transmembrane region" description="Helical" evidence="1">
    <location>
        <begin position="121"/>
        <end position="142"/>
    </location>
</feature>
<keyword evidence="1" id="KW-1133">Transmembrane helix</keyword>
<evidence type="ECO:0000313" key="2">
    <source>
        <dbReference type="EMBL" id="OWP85384.1"/>
    </source>
</evidence>
<evidence type="ECO:0000313" key="3">
    <source>
        <dbReference type="Proteomes" id="UP000197768"/>
    </source>
</evidence>
<name>A0A246GM33_9FLAO</name>
<dbReference type="OrthoDB" id="982493at2"/>
<sequence>MFQKILKNKDRFVIGVLSITGLILVRNYESDWFYDPFIEYFKGEFQQQLYPDYNLVKLLFNWLLRYFLNTFLSLIFLFVLFREIGMIKIAIILYLFFLFFLILFIFFVLQFFDESYRMTLFYIRRFLIQPLFLILFIPAFYCQKENTKFN</sequence>
<keyword evidence="1" id="KW-0472">Membrane</keyword>
<protein>
    <submittedName>
        <fullName evidence="2">Exosortase F system-associated protein</fullName>
    </submittedName>
</protein>